<feature type="compositionally biased region" description="Low complexity" evidence="2">
    <location>
        <begin position="139"/>
        <end position="156"/>
    </location>
</feature>
<feature type="compositionally biased region" description="Basic and acidic residues" evidence="2">
    <location>
        <begin position="247"/>
        <end position="258"/>
    </location>
</feature>
<dbReference type="PANTHER" id="PTHR43096:SF52">
    <property type="entry name" value="DNAJ HOMOLOG 1, MITOCHONDRIAL-RELATED"/>
    <property type="match status" value="1"/>
</dbReference>
<protein>
    <submittedName>
        <fullName evidence="4">DnaJ-like protein</fullName>
    </submittedName>
</protein>
<dbReference type="GO" id="GO:0042026">
    <property type="term" value="P:protein refolding"/>
    <property type="evidence" value="ECO:0007669"/>
    <property type="project" value="TreeGrafter"/>
</dbReference>
<dbReference type="InterPro" id="IPR002939">
    <property type="entry name" value="DnaJ_C"/>
</dbReference>
<dbReference type="CDD" id="cd06257">
    <property type="entry name" value="DnaJ"/>
    <property type="match status" value="1"/>
</dbReference>
<proteinExistence type="predicted"/>
<evidence type="ECO:0000313" key="4">
    <source>
        <dbReference type="EMBL" id="TWF57222.1"/>
    </source>
</evidence>
<dbReference type="SMART" id="SM00271">
    <property type="entry name" value="DnaJ"/>
    <property type="match status" value="1"/>
</dbReference>
<feature type="region of interest" description="Disordered" evidence="2">
    <location>
        <begin position="1"/>
        <end position="33"/>
    </location>
</feature>
<evidence type="ECO:0000259" key="3">
    <source>
        <dbReference type="PROSITE" id="PS50076"/>
    </source>
</evidence>
<name>A0A561R3N6_9HYPH</name>
<feature type="compositionally biased region" description="Low complexity" evidence="2">
    <location>
        <begin position="164"/>
        <end position="191"/>
    </location>
</feature>
<dbReference type="InterPro" id="IPR018253">
    <property type="entry name" value="DnaJ_domain_CS"/>
</dbReference>
<feature type="region of interest" description="Disordered" evidence="2">
    <location>
        <begin position="92"/>
        <end position="262"/>
    </location>
</feature>
<feature type="compositionally biased region" description="Polar residues" evidence="2">
    <location>
        <begin position="105"/>
        <end position="114"/>
    </location>
</feature>
<dbReference type="PROSITE" id="PS00636">
    <property type="entry name" value="DNAJ_1"/>
    <property type="match status" value="1"/>
</dbReference>
<dbReference type="InterPro" id="IPR001623">
    <property type="entry name" value="DnaJ_domain"/>
</dbReference>
<feature type="compositionally biased region" description="Polar residues" evidence="2">
    <location>
        <begin position="233"/>
        <end position="245"/>
    </location>
</feature>
<dbReference type="Pfam" id="PF01556">
    <property type="entry name" value="DnaJ_C"/>
    <property type="match status" value="1"/>
</dbReference>
<feature type="compositionally biased region" description="Basic and acidic residues" evidence="2">
    <location>
        <begin position="92"/>
        <end position="103"/>
    </location>
</feature>
<evidence type="ECO:0000256" key="2">
    <source>
        <dbReference type="SAM" id="MobiDB-lite"/>
    </source>
</evidence>
<dbReference type="InterPro" id="IPR036869">
    <property type="entry name" value="J_dom_sf"/>
</dbReference>
<dbReference type="GO" id="GO:0005737">
    <property type="term" value="C:cytoplasm"/>
    <property type="evidence" value="ECO:0007669"/>
    <property type="project" value="TreeGrafter"/>
</dbReference>
<dbReference type="Gene3D" id="2.60.260.20">
    <property type="entry name" value="Urease metallochaperone UreE, N-terminal domain"/>
    <property type="match status" value="2"/>
</dbReference>
<dbReference type="PRINTS" id="PR00625">
    <property type="entry name" value="JDOMAIN"/>
</dbReference>
<keyword evidence="5" id="KW-1185">Reference proteome</keyword>
<dbReference type="EMBL" id="VIWP01000002">
    <property type="protein sequence ID" value="TWF57222.1"/>
    <property type="molecule type" value="Genomic_DNA"/>
</dbReference>
<feature type="domain" description="J" evidence="3">
    <location>
        <begin position="38"/>
        <end position="103"/>
    </location>
</feature>
<dbReference type="CDD" id="cd10747">
    <property type="entry name" value="DnaJ_C"/>
    <property type="match status" value="1"/>
</dbReference>
<feature type="compositionally biased region" description="Basic and acidic residues" evidence="2">
    <location>
        <begin position="115"/>
        <end position="138"/>
    </location>
</feature>
<dbReference type="SUPFAM" id="SSF46565">
    <property type="entry name" value="Chaperone J-domain"/>
    <property type="match status" value="1"/>
</dbReference>
<feature type="region of interest" description="Disordered" evidence="2">
    <location>
        <begin position="60"/>
        <end position="80"/>
    </location>
</feature>
<accession>A0A561R3N6</accession>
<dbReference type="PANTHER" id="PTHR43096">
    <property type="entry name" value="DNAJ HOMOLOG 1, MITOCHONDRIAL-RELATED"/>
    <property type="match status" value="1"/>
</dbReference>
<keyword evidence="1" id="KW-0143">Chaperone</keyword>
<dbReference type="Proteomes" id="UP000320653">
    <property type="component" value="Unassembled WGS sequence"/>
</dbReference>
<dbReference type="PROSITE" id="PS50076">
    <property type="entry name" value="DNAJ_2"/>
    <property type="match status" value="1"/>
</dbReference>
<dbReference type="Pfam" id="PF00226">
    <property type="entry name" value="DnaJ"/>
    <property type="match status" value="1"/>
</dbReference>
<dbReference type="SUPFAM" id="SSF49493">
    <property type="entry name" value="HSP40/DnaJ peptide-binding domain"/>
    <property type="match status" value="2"/>
</dbReference>
<comment type="caution">
    <text evidence="4">The sequence shown here is derived from an EMBL/GenBank/DDBJ whole genome shotgun (WGS) entry which is preliminary data.</text>
</comment>
<reference evidence="4 5" key="1">
    <citation type="submission" date="2019-06" db="EMBL/GenBank/DDBJ databases">
        <title>Sorghum-associated microbial communities from plants grown in Nebraska, USA.</title>
        <authorList>
            <person name="Schachtman D."/>
        </authorList>
    </citation>
    <scope>NUCLEOTIDE SEQUENCE [LARGE SCALE GENOMIC DNA]</scope>
    <source>
        <strain evidence="4 5">1225</strain>
    </source>
</reference>
<dbReference type="AlphaFoldDB" id="A0A561R3N6"/>
<evidence type="ECO:0000313" key="5">
    <source>
        <dbReference type="Proteomes" id="UP000320653"/>
    </source>
</evidence>
<dbReference type="GO" id="GO:0051082">
    <property type="term" value="F:unfolded protein binding"/>
    <property type="evidence" value="ECO:0007669"/>
    <property type="project" value="InterPro"/>
</dbReference>
<dbReference type="InterPro" id="IPR008971">
    <property type="entry name" value="HSP40/DnaJ_pept-bd"/>
</dbReference>
<gene>
    <name evidence="4" type="ORF">FHW37_102864</name>
</gene>
<dbReference type="Gene3D" id="1.10.287.110">
    <property type="entry name" value="DnaJ domain"/>
    <property type="match status" value="1"/>
</dbReference>
<evidence type="ECO:0000256" key="1">
    <source>
        <dbReference type="ARBA" id="ARBA00023186"/>
    </source>
</evidence>
<sequence length="455" mass="49422">MAHEEPSPVQSVFRVSGDPGHEHGSIAHSVTGGFKMRDPYSLLGVKRNANSDEIKAAWRTKAKSIHPDHNQDDPEAGSRFAEVGQAYELLKDPQRRQRYDKAAEMQQTYMQQRQSAREAEARARAARANAEKVMEELARANAQRAQAAASAAQQDQAAKDKQQKAQQTSDQANKAQNTAGQAQAGNANSQQDKTQQNKAEQGKAEQSKAQGPESAEDMIERIFGVGPDGGRSETASGTAGATNQDAKVGDSEKTDGAPEGRQPLPVMAIDLISALVRRIRGTAPPPEKAPDLAIEATVTIDDLLKHNAVTLHLPEERDVRVPLENGMTDGHVLRLKGQGTKLPGMKQGDVVVTLKVARDARFTVDGFDLHTVLQISLEDAVLGAEVTLPTPDGEKPLTVEPWSGSDRSIRVNGLGLRNETGSRGDLVVELRIVLWEKPDQKVTDLMRHMRHGLFI</sequence>
<organism evidence="4 5">
    <name type="scientific">Neorhizobium alkalisoli</name>
    <dbReference type="NCBI Taxonomy" id="528178"/>
    <lineage>
        <taxon>Bacteria</taxon>
        <taxon>Pseudomonadati</taxon>
        <taxon>Pseudomonadota</taxon>
        <taxon>Alphaproteobacteria</taxon>
        <taxon>Hyphomicrobiales</taxon>
        <taxon>Rhizobiaceae</taxon>
        <taxon>Rhizobium/Agrobacterium group</taxon>
        <taxon>Neorhizobium</taxon>
    </lineage>
</organism>